<dbReference type="Pfam" id="PF04075">
    <property type="entry name" value="F420H2_quin_red"/>
    <property type="match status" value="1"/>
</dbReference>
<dbReference type="NCBIfam" id="TIGR00026">
    <property type="entry name" value="hi_GC_TIGR00026"/>
    <property type="match status" value="1"/>
</dbReference>
<dbReference type="InterPro" id="IPR004378">
    <property type="entry name" value="F420H2_quin_Rdtase"/>
</dbReference>
<dbReference type="GO" id="GO:0016491">
    <property type="term" value="F:oxidoreductase activity"/>
    <property type="evidence" value="ECO:0007669"/>
    <property type="project" value="UniProtKB-KW"/>
</dbReference>
<dbReference type="AlphaFoldDB" id="A0AAC9MX35"/>
<dbReference type="EMBL" id="CP014859">
    <property type="protein sequence ID" value="AOS61472.1"/>
    <property type="molecule type" value="Genomic_DNA"/>
</dbReference>
<sequence length="180" mass="19746">MPRRCSYPGSTATADSRTSITAGNRTSSSWVAIRMPLTGEYAPSTSGWARDQAELIERSGGTEGTELNGLPVIVLTTVGAKTGKLRKTALMRVEHEGSYAAVASLGGAPKHPVWYFNLQANPRVELQDKTVKKDYIAREVTGAEKAEWWERSVAAFPPYAEYQQKTSREIPVFVLDPVED</sequence>
<protein>
    <submittedName>
        <fullName evidence="4">Deazaflavin-dependent oxidoreductase, nitroreductase family</fullName>
        <ecNumber evidence="4">1.-.-.-</ecNumber>
    </submittedName>
</protein>
<name>A0AAC9MX35_9PSEU</name>
<keyword evidence="4" id="KW-0560">Oxidoreductase</keyword>
<dbReference type="Proteomes" id="UP000095210">
    <property type="component" value="Chromosome"/>
</dbReference>
<feature type="region of interest" description="Disordered" evidence="3">
    <location>
        <begin position="1"/>
        <end position="21"/>
    </location>
</feature>
<evidence type="ECO:0000313" key="5">
    <source>
        <dbReference type="Proteomes" id="UP000095210"/>
    </source>
</evidence>
<evidence type="ECO:0000313" key="4">
    <source>
        <dbReference type="EMBL" id="AOS61472.1"/>
    </source>
</evidence>
<reference evidence="5" key="1">
    <citation type="submission" date="2016-03" db="EMBL/GenBank/DDBJ databases">
        <title>Complete genome sequence of the type strain Actinoalloteichus hymeniacidonis DSM 45092.</title>
        <authorList>
            <person name="Schaffert L."/>
            <person name="Albersmeier A."/>
            <person name="Winkler A."/>
            <person name="Kalinowski J."/>
            <person name="Zotchev S."/>
            <person name="Ruckert C."/>
        </authorList>
    </citation>
    <scope>NUCLEOTIDE SEQUENCE [LARGE SCALE GENOMIC DNA]</scope>
    <source>
        <strain evidence="5">HPA177(T) (DSM 45092(T))</strain>
    </source>
</reference>
<feature type="compositionally biased region" description="Polar residues" evidence="3">
    <location>
        <begin position="8"/>
        <end position="21"/>
    </location>
</feature>
<dbReference type="PANTHER" id="PTHR39428">
    <property type="entry name" value="F420H(2)-DEPENDENT QUINONE REDUCTASE RV1261C"/>
    <property type="match status" value="1"/>
</dbReference>
<dbReference type="GO" id="GO:0005886">
    <property type="term" value="C:plasma membrane"/>
    <property type="evidence" value="ECO:0007669"/>
    <property type="project" value="TreeGrafter"/>
</dbReference>
<dbReference type="EC" id="1.-.-.-" evidence="4"/>
<comment type="catalytic activity">
    <reaction evidence="2">
        <text>oxidized coenzyme F420-(gamma-L-Glu)(n) + a quinol + H(+) = reduced coenzyme F420-(gamma-L-Glu)(n) + a quinone</text>
        <dbReference type="Rhea" id="RHEA:39663"/>
        <dbReference type="Rhea" id="RHEA-COMP:12939"/>
        <dbReference type="Rhea" id="RHEA-COMP:14378"/>
        <dbReference type="ChEBI" id="CHEBI:15378"/>
        <dbReference type="ChEBI" id="CHEBI:24646"/>
        <dbReference type="ChEBI" id="CHEBI:132124"/>
        <dbReference type="ChEBI" id="CHEBI:133980"/>
        <dbReference type="ChEBI" id="CHEBI:139511"/>
    </reaction>
</comment>
<keyword evidence="5" id="KW-1185">Reference proteome</keyword>
<evidence type="ECO:0000256" key="1">
    <source>
        <dbReference type="ARBA" id="ARBA00008710"/>
    </source>
</evidence>
<dbReference type="KEGG" id="ahm:TL08_03190"/>
<proteinExistence type="inferred from homology"/>
<evidence type="ECO:0000256" key="3">
    <source>
        <dbReference type="SAM" id="MobiDB-lite"/>
    </source>
</evidence>
<accession>A0AAC9MX35</accession>
<dbReference type="Gene3D" id="2.30.110.10">
    <property type="entry name" value="Electron Transport, Fmn-binding Protein, Chain A"/>
    <property type="match status" value="1"/>
</dbReference>
<dbReference type="GO" id="GO:0070967">
    <property type="term" value="F:coenzyme F420 binding"/>
    <property type="evidence" value="ECO:0007669"/>
    <property type="project" value="TreeGrafter"/>
</dbReference>
<evidence type="ECO:0000256" key="2">
    <source>
        <dbReference type="ARBA" id="ARBA00049106"/>
    </source>
</evidence>
<gene>
    <name evidence="4" type="ORF">TL08_03190</name>
</gene>
<dbReference type="PANTHER" id="PTHR39428:SF3">
    <property type="entry name" value="DEAZAFLAVIN-DEPENDENT NITROREDUCTASE"/>
    <property type="match status" value="1"/>
</dbReference>
<organism evidence="4 5">
    <name type="scientific">Actinoalloteichus hymeniacidonis</name>
    <dbReference type="NCBI Taxonomy" id="340345"/>
    <lineage>
        <taxon>Bacteria</taxon>
        <taxon>Bacillati</taxon>
        <taxon>Actinomycetota</taxon>
        <taxon>Actinomycetes</taxon>
        <taxon>Pseudonocardiales</taxon>
        <taxon>Pseudonocardiaceae</taxon>
        <taxon>Actinoalloteichus</taxon>
    </lineage>
</organism>
<comment type="similarity">
    <text evidence="1">Belongs to the F420H(2)-dependent quinone reductase family.</text>
</comment>
<dbReference type="InterPro" id="IPR012349">
    <property type="entry name" value="Split_barrel_FMN-bd"/>
</dbReference>